<accession>I0ID98</accession>
<dbReference type="Pfam" id="PF00176">
    <property type="entry name" value="SNF2-rel_dom"/>
    <property type="match status" value="1"/>
</dbReference>
<keyword evidence="5" id="KW-0347">Helicase</keyword>
<dbReference type="HOGENOM" id="CLU_000315_21_8_0"/>
<dbReference type="KEGG" id="phm:PSMK_10770"/>
<dbReference type="OrthoDB" id="9814088at2"/>
<dbReference type="eggNOG" id="COG0553">
    <property type="taxonomic scope" value="Bacteria"/>
</dbReference>
<dbReference type="PROSITE" id="PS51192">
    <property type="entry name" value="HELICASE_ATP_BIND_1"/>
    <property type="match status" value="1"/>
</dbReference>
<feature type="compositionally biased region" description="Basic and acidic residues" evidence="2">
    <location>
        <begin position="468"/>
        <end position="479"/>
    </location>
</feature>
<dbReference type="Gene3D" id="3.40.50.300">
    <property type="entry name" value="P-loop containing nucleotide triphosphate hydrolases"/>
    <property type="match status" value="1"/>
</dbReference>
<keyword evidence="5" id="KW-0547">Nucleotide-binding</keyword>
<keyword evidence="5" id="KW-0067">ATP-binding</keyword>
<dbReference type="InterPro" id="IPR038718">
    <property type="entry name" value="SNF2-like_sf"/>
</dbReference>
<dbReference type="PATRIC" id="fig|1142394.8.peg.1111"/>
<dbReference type="Gene3D" id="3.40.50.10810">
    <property type="entry name" value="Tandem AAA-ATPase domain"/>
    <property type="match status" value="1"/>
</dbReference>
<dbReference type="SUPFAM" id="SSF52540">
    <property type="entry name" value="P-loop containing nucleoside triphosphate hydrolases"/>
    <property type="match status" value="2"/>
</dbReference>
<dbReference type="GO" id="GO:0016787">
    <property type="term" value="F:hydrolase activity"/>
    <property type="evidence" value="ECO:0007669"/>
    <property type="project" value="UniProtKB-KW"/>
</dbReference>
<evidence type="ECO:0000256" key="2">
    <source>
        <dbReference type="SAM" id="MobiDB-lite"/>
    </source>
</evidence>
<dbReference type="InterPro" id="IPR000330">
    <property type="entry name" value="SNF2_N"/>
</dbReference>
<proteinExistence type="predicted"/>
<dbReference type="AlphaFoldDB" id="I0ID98"/>
<dbReference type="InterPro" id="IPR049730">
    <property type="entry name" value="SNF2/RAD54-like_C"/>
</dbReference>
<dbReference type="Pfam" id="PF00271">
    <property type="entry name" value="Helicase_C"/>
    <property type="match status" value="1"/>
</dbReference>
<dbReference type="GO" id="GO:0005524">
    <property type="term" value="F:ATP binding"/>
    <property type="evidence" value="ECO:0007669"/>
    <property type="project" value="InterPro"/>
</dbReference>
<dbReference type="GO" id="GO:0004386">
    <property type="term" value="F:helicase activity"/>
    <property type="evidence" value="ECO:0007669"/>
    <property type="project" value="UniProtKB-KW"/>
</dbReference>
<dbReference type="InterPro" id="IPR014001">
    <property type="entry name" value="Helicase_ATP-bd"/>
</dbReference>
<dbReference type="Proteomes" id="UP000007881">
    <property type="component" value="Chromosome"/>
</dbReference>
<organism evidence="5 6">
    <name type="scientific">Phycisphaera mikurensis (strain NBRC 102666 / KCTC 22515 / FYK2301M01)</name>
    <dbReference type="NCBI Taxonomy" id="1142394"/>
    <lineage>
        <taxon>Bacteria</taxon>
        <taxon>Pseudomonadati</taxon>
        <taxon>Planctomycetota</taxon>
        <taxon>Phycisphaerae</taxon>
        <taxon>Phycisphaerales</taxon>
        <taxon>Phycisphaeraceae</taxon>
        <taxon>Phycisphaera</taxon>
    </lineage>
</organism>
<evidence type="ECO:0000313" key="5">
    <source>
        <dbReference type="EMBL" id="BAM03236.1"/>
    </source>
</evidence>
<feature type="region of interest" description="Disordered" evidence="2">
    <location>
        <begin position="468"/>
        <end position="496"/>
    </location>
</feature>
<name>I0ID98_PHYMF</name>
<reference evidence="5 6" key="1">
    <citation type="submission" date="2012-02" db="EMBL/GenBank/DDBJ databases">
        <title>Complete genome sequence of Phycisphaera mikurensis NBRC 102666.</title>
        <authorList>
            <person name="Ankai A."/>
            <person name="Hosoyama A."/>
            <person name="Terui Y."/>
            <person name="Sekine M."/>
            <person name="Fukai R."/>
            <person name="Kato Y."/>
            <person name="Nakamura S."/>
            <person name="Yamada-Narita S."/>
            <person name="Kawakoshi A."/>
            <person name="Fukunaga Y."/>
            <person name="Yamazaki S."/>
            <person name="Fujita N."/>
        </authorList>
    </citation>
    <scope>NUCLEOTIDE SEQUENCE [LARGE SCALE GENOMIC DNA]</scope>
    <source>
        <strain evidence="6">NBRC 102666 / KCTC 22515 / FYK2301M01</strain>
    </source>
</reference>
<protein>
    <submittedName>
        <fullName evidence="5">Putative helicase</fullName>
    </submittedName>
</protein>
<evidence type="ECO:0000259" key="4">
    <source>
        <dbReference type="PROSITE" id="PS51194"/>
    </source>
</evidence>
<evidence type="ECO:0000256" key="1">
    <source>
        <dbReference type="ARBA" id="ARBA00022801"/>
    </source>
</evidence>
<keyword evidence="1" id="KW-0378">Hydrolase</keyword>
<dbReference type="InterPro" id="IPR027417">
    <property type="entry name" value="P-loop_NTPase"/>
</dbReference>
<dbReference type="STRING" id="1142394.PSMK_10770"/>
<dbReference type="RefSeq" id="WP_014436455.1">
    <property type="nucleotide sequence ID" value="NC_017080.1"/>
</dbReference>
<evidence type="ECO:0000313" key="6">
    <source>
        <dbReference type="Proteomes" id="UP000007881"/>
    </source>
</evidence>
<feature type="domain" description="Helicase C-terminal" evidence="4">
    <location>
        <begin position="599"/>
        <end position="764"/>
    </location>
</feature>
<keyword evidence="6" id="KW-1185">Reference proteome</keyword>
<feature type="domain" description="Helicase ATP-binding" evidence="3">
    <location>
        <begin position="276"/>
        <end position="448"/>
    </location>
</feature>
<dbReference type="PROSITE" id="PS51194">
    <property type="entry name" value="HELICASE_CTER"/>
    <property type="match status" value="1"/>
</dbReference>
<dbReference type="SMART" id="SM00490">
    <property type="entry name" value="HELICc"/>
    <property type="match status" value="1"/>
</dbReference>
<dbReference type="EMBL" id="AP012338">
    <property type="protein sequence ID" value="BAM03236.1"/>
    <property type="molecule type" value="Genomic_DNA"/>
</dbReference>
<dbReference type="CDD" id="cd18793">
    <property type="entry name" value="SF2_C_SNF"/>
    <property type="match status" value="1"/>
</dbReference>
<dbReference type="SMART" id="SM00487">
    <property type="entry name" value="DEXDc"/>
    <property type="match status" value="1"/>
</dbReference>
<dbReference type="PANTHER" id="PTHR10799">
    <property type="entry name" value="SNF2/RAD54 HELICASE FAMILY"/>
    <property type="match status" value="1"/>
</dbReference>
<sequence length="775" mass="84422">MRVVLRLVENPDDAERPFAFLASVETREGSGRTGRQRLLAAARERAEAGDAAGLAGLLAPLHAAGERLPWLRELVASRHVYHPLRFDVAMATAFLRGVPEMRDAGLEARLPDWWKKRAKPKVDVKIGGTASRVGAEALLDFHAALALGDATLSAEEADGLMDDDATGETLVLLKGRWAAVDAEQLRQAIARLHALSRQNLDGVTLLAAMRMLGGSAGATEEALDGDGEPWLHATAGGAFRETAARLRDPARLQPASIPGLRATLRPYQQEGVAWLRFLGGLGLGACLADDMGLGKTLQVLAALRADKEEGPRPPSLLVVPASLLHNWEEEAKRFTPDLAVELLHPGTSGGDRLERAEAAARGRTPAKAFRGRDLVVTTYAMAGRLDWLALCPWSRVILDEAQAIKNPATKQARAVKKIPAPARIAMTGTPVENRLSDLWSLFDFLNPGLLGSRVGFKKLLARLDRESADRGGDGLKEATVRGSEADGSEEPDRGSARYGRIRGLVQPYLLRRSKTDKSVISDLPDKTVTRTWCELTPKQVKLYEATVDRLAEQLDGADDIRRKGLVVQTLTRLKQCCNHPDQLTGEGGYEPRQSGKMRRLVELAERLAEADERVLVFTQFREVIDPLRNLLADVFGRRGDAIHGGVPVAKRKKIVARFQAEDGPPSLVLSLKAAGVGLNLTAAAQVVHFDRWWNPAVEDQATDRAFRIGQKRNVFVHTMITRGTIEEKIDAMIEDKRALAGAVLPGEGDTGELKLTELDDDALLNLVRLDLDAFG</sequence>
<evidence type="ECO:0000259" key="3">
    <source>
        <dbReference type="PROSITE" id="PS51192"/>
    </source>
</evidence>
<dbReference type="InterPro" id="IPR001650">
    <property type="entry name" value="Helicase_C-like"/>
</dbReference>
<dbReference type="Pfam" id="PF12419">
    <property type="entry name" value="DUF3670"/>
    <property type="match status" value="1"/>
</dbReference>
<gene>
    <name evidence="5" type="ordered locus">PSMK_10770</name>
</gene>
<dbReference type="InterPro" id="IPR022138">
    <property type="entry name" value="DUF3670"/>
</dbReference>